<name>A0A919Q539_9MICO</name>
<evidence type="ECO:0000256" key="2">
    <source>
        <dbReference type="PROSITE-ProRule" id="PRU01091"/>
    </source>
</evidence>
<dbReference type="InterPro" id="IPR001867">
    <property type="entry name" value="OmpR/PhoB-type_DNA-bd"/>
</dbReference>
<sequence length="368" mass="38508">MGEPLAGCVMVITADRRKRELAAALERRGAEVRFAPALSTVSHLDDAQLIADTRALIEQPPDIVVATTGIGFRGWVEAADAAGLAEELLAVMSRARLIARGPKARGAIQQNGLEADWVAETETAAELRDFLLAEGVEGLRIAVQHHGNGSDGLDEAFVAAGATVQSLVIYGWGPPLDPEPHREWIDLAASGAVDAVLFTSAPGAEAWISGVREAGVFDAVRARAAAGDLVLASVGPITASPLEDAGLVTSYPDRWRLGALVRELVKHYSENSASICTPDGQLVMRAGAAVLDGRVLPLTPTGLELLRALAKAGGNVLTREQLGEILPGAQTGPHAVEAAINRLRENSGSRSLVRTVVKRGYALAVTAS</sequence>
<dbReference type="SUPFAM" id="SSF69618">
    <property type="entry name" value="HemD-like"/>
    <property type="match status" value="1"/>
</dbReference>
<dbReference type="PANTHER" id="PTHR40082">
    <property type="entry name" value="BLR5956 PROTEIN"/>
    <property type="match status" value="1"/>
</dbReference>
<keyword evidence="5" id="KW-1185">Reference proteome</keyword>
<comment type="caution">
    <text evidence="4">The sequence shown here is derived from an EMBL/GenBank/DDBJ whole genome shotgun (WGS) entry which is preliminary data.</text>
</comment>
<proteinExistence type="predicted"/>
<feature type="DNA-binding region" description="OmpR/PhoB-type" evidence="2">
    <location>
        <begin position="272"/>
        <end position="365"/>
    </location>
</feature>
<dbReference type="InterPro" id="IPR039793">
    <property type="entry name" value="UROS/Hem4"/>
</dbReference>
<dbReference type="NCBIfam" id="NF005568">
    <property type="entry name" value="PRK07239.1"/>
    <property type="match status" value="1"/>
</dbReference>
<dbReference type="InterPro" id="IPR036108">
    <property type="entry name" value="4pyrrol_syn_uPrphyn_synt_sf"/>
</dbReference>
<dbReference type="Proteomes" id="UP000652354">
    <property type="component" value="Unassembled WGS sequence"/>
</dbReference>
<dbReference type="AlphaFoldDB" id="A0A919Q539"/>
<dbReference type="GO" id="GO:0006780">
    <property type="term" value="P:uroporphyrinogen III biosynthetic process"/>
    <property type="evidence" value="ECO:0007669"/>
    <property type="project" value="InterPro"/>
</dbReference>
<dbReference type="CDD" id="cd00383">
    <property type="entry name" value="trans_reg_C"/>
    <property type="match status" value="1"/>
</dbReference>
<evidence type="ECO:0000256" key="1">
    <source>
        <dbReference type="ARBA" id="ARBA00023125"/>
    </source>
</evidence>
<dbReference type="GO" id="GO:0000160">
    <property type="term" value="P:phosphorelay signal transduction system"/>
    <property type="evidence" value="ECO:0007669"/>
    <property type="project" value="InterPro"/>
</dbReference>
<gene>
    <name evidence="4" type="ORF">Dac01nite_18080</name>
</gene>
<dbReference type="Pfam" id="PF00486">
    <property type="entry name" value="Trans_reg_C"/>
    <property type="match status" value="1"/>
</dbReference>
<dbReference type="EMBL" id="BONR01000004">
    <property type="protein sequence ID" value="GIG55056.1"/>
    <property type="molecule type" value="Genomic_DNA"/>
</dbReference>
<feature type="domain" description="OmpR/PhoB-type" evidence="3">
    <location>
        <begin position="272"/>
        <end position="365"/>
    </location>
</feature>
<dbReference type="PANTHER" id="PTHR40082:SF1">
    <property type="entry name" value="BLR5956 PROTEIN"/>
    <property type="match status" value="1"/>
</dbReference>
<evidence type="ECO:0000313" key="5">
    <source>
        <dbReference type="Proteomes" id="UP000652354"/>
    </source>
</evidence>
<dbReference type="InterPro" id="IPR036388">
    <property type="entry name" value="WH-like_DNA-bd_sf"/>
</dbReference>
<dbReference type="Gene3D" id="3.40.50.10090">
    <property type="match status" value="2"/>
</dbReference>
<dbReference type="CDD" id="cd06578">
    <property type="entry name" value="HemD"/>
    <property type="match status" value="1"/>
</dbReference>
<dbReference type="Pfam" id="PF02602">
    <property type="entry name" value="HEM4"/>
    <property type="match status" value="1"/>
</dbReference>
<accession>A0A919Q539</accession>
<keyword evidence="1 2" id="KW-0238">DNA-binding</keyword>
<dbReference type="PROSITE" id="PS51755">
    <property type="entry name" value="OMPR_PHOB"/>
    <property type="match status" value="1"/>
</dbReference>
<dbReference type="SMART" id="SM00862">
    <property type="entry name" value="Trans_reg_C"/>
    <property type="match status" value="1"/>
</dbReference>
<dbReference type="SUPFAM" id="SSF46894">
    <property type="entry name" value="C-terminal effector domain of the bipartite response regulators"/>
    <property type="match status" value="1"/>
</dbReference>
<dbReference type="Gene3D" id="1.10.10.10">
    <property type="entry name" value="Winged helix-like DNA-binding domain superfamily/Winged helix DNA-binding domain"/>
    <property type="match status" value="1"/>
</dbReference>
<reference evidence="4" key="1">
    <citation type="submission" date="2021-01" db="EMBL/GenBank/DDBJ databases">
        <title>Whole genome shotgun sequence of Demequina activiva NBRC 110675.</title>
        <authorList>
            <person name="Komaki H."/>
            <person name="Tamura T."/>
        </authorList>
    </citation>
    <scope>NUCLEOTIDE SEQUENCE</scope>
    <source>
        <strain evidence="4">NBRC 110675</strain>
    </source>
</reference>
<dbReference type="GO" id="GO:0006355">
    <property type="term" value="P:regulation of DNA-templated transcription"/>
    <property type="evidence" value="ECO:0007669"/>
    <property type="project" value="InterPro"/>
</dbReference>
<dbReference type="InterPro" id="IPR003754">
    <property type="entry name" value="4pyrrol_synth_uPrphyn_synth"/>
</dbReference>
<dbReference type="GO" id="GO:0003677">
    <property type="term" value="F:DNA binding"/>
    <property type="evidence" value="ECO:0007669"/>
    <property type="project" value="UniProtKB-UniRule"/>
</dbReference>
<evidence type="ECO:0000259" key="3">
    <source>
        <dbReference type="PROSITE" id="PS51755"/>
    </source>
</evidence>
<protein>
    <submittedName>
        <fullName evidence="4">Uroporphyrinogen-III synthase</fullName>
    </submittedName>
</protein>
<organism evidence="4 5">
    <name type="scientific">Demequina activiva</name>
    <dbReference type="NCBI Taxonomy" id="1582364"/>
    <lineage>
        <taxon>Bacteria</taxon>
        <taxon>Bacillati</taxon>
        <taxon>Actinomycetota</taxon>
        <taxon>Actinomycetes</taxon>
        <taxon>Micrococcales</taxon>
        <taxon>Demequinaceae</taxon>
        <taxon>Demequina</taxon>
    </lineage>
</organism>
<dbReference type="GO" id="GO:0004852">
    <property type="term" value="F:uroporphyrinogen-III synthase activity"/>
    <property type="evidence" value="ECO:0007669"/>
    <property type="project" value="InterPro"/>
</dbReference>
<dbReference type="InterPro" id="IPR016032">
    <property type="entry name" value="Sig_transdc_resp-reg_C-effctor"/>
</dbReference>
<evidence type="ECO:0000313" key="4">
    <source>
        <dbReference type="EMBL" id="GIG55056.1"/>
    </source>
</evidence>